<accession>A0A847UJ86</accession>
<dbReference type="Proteomes" id="UP000608662">
    <property type="component" value="Unassembled WGS sequence"/>
</dbReference>
<evidence type="ECO:0000313" key="4">
    <source>
        <dbReference type="Proteomes" id="UP000608662"/>
    </source>
</evidence>
<name>A0A847UJ86_9EURY</name>
<evidence type="ECO:0000256" key="1">
    <source>
        <dbReference type="SAM" id="MobiDB-lite"/>
    </source>
</evidence>
<keyword evidence="3" id="KW-0378">Hydrolase</keyword>
<feature type="region of interest" description="Disordered" evidence="1">
    <location>
        <begin position="1"/>
        <end position="23"/>
    </location>
</feature>
<dbReference type="InterPro" id="IPR000073">
    <property type="entry name" value="AB_hydrolase_1"/>
</dbReference>
<dbReference type="Gene3D" id="3.40.50.1820">
    <property type="entry name" value="alpha/beta hydrolase"/>
    <property type="match status" value="1"/>
</dbReference>
<dbReference type="PANTHER" id="PTHR43433:SF5">
    <property type="entry name" value="AB HYDROLASE-1 DOMAIN-CONTAINING PROTEIN"/>
    <property type="match status" value="1"/>
</dbReference>
<dbReference type="RefSeq" id="WP_170095141.1">
    <property type="nucleotide sequence ID" value="NZ_WOYG01000001.1"/>
</dbReference>
<dbReference type="GO" id="GO:0016787">
    <property type="term" value="F:hydrolase activity"/>
    <property type="evidence" value="ECO:0007669"/>
    <property type="project" value="UniProtKB-KW"/>
</dbReference>
<dbReference type="InterPro" id="IPR050471">
    <property type="entry name" value="AB_hydrolase"/>
</dbReference>
<evidence type="ECO:0000259" key="2">
    <source>
        <dbReference type="Pfam" id="PF00561"/>
    </source>
</evidence>
<dbReference type="PANTHER" id="PTHR43433">
    <property type="entry name" value="HYDROLASE, ALPHA/BETA FOLD FAMILY PROTEIN"/>
    <property type="match status" value="1"/>
</dbReference>
<dbReference type="SUPFAM" id="SSF53474">
    <property type="entry name" value="alpha/beta-Hydrolases"/>
    <property type="match status" value="1"/>
</dbReference>
<proteinExistence type="predicted"/>
<dbReference type="OrthoDB" id="9890at2157"/>
<dbReference type="Pfam" id="PF00561">
    <property type="entry name" value="Abhydrolase_1"/>
    <property type="match status" value="1"/>
</dbReference>
<gene>
    <name evidence="3" type="ORF">GOC74_16150</name>
</gene>
<organism evidence="3 4">
    <name type="scientific">Halomicrobium mukohataei</name>
    <dbReference type="NCBI Taxonomy" id="57705"/>
    <lineage>
        <taxon>Archaea</taxon>
        <taxon>Methanobacteriati</taxon>
        <taxon>Methanobacteriota</taxon>
        <taxon>Stenosarchaea group</taxon>
        <taxon>Halobacteria</taxon>
        <taxon>Halobacteriales</taxon>
        <taxon>Haloarculaceae</taxon>
        <taxon>Halomicrobium</taxon>
    </lineage>
</organism>
<evidence type="ECO:0000313" key="3">
    <source>
        <dbReference type="EMBL" id="NLV11461.1"/>
    </source>
</evidence>
<feature type="domain" description="AB hydrolase-1" evidence="2">
    <location>
        <begin position="42"/>
        <end position="172"/>
    </location>
</feature>
<dbReference type="AlphaFoldDB" id="A0A847UJ86"/>
<dbReference type="InterPro" id="IPR029058">
    <property type="entry name" value="AB_hydrolase_fold"/>
</dbReference>
<comment type="caution">
    <text evidence="3">The sequence shown here is derived from an EMBL/GenBank/DDBJ whole genome shotgun (WGS) entry which is preliminary data.</text>
</comment>
<sequence length="296" mass="31433">MAESAAVTRGDERPDDAPTTTISLSGGRRLRYAEYGRPDGTPVLFLHGTPGSHRLGSLFETAARERGVRLLAPDRPGYGRSTPWSERSIGDADQYLRAVLDDANVQRAGLVAFSGGAPHALAMATRCPDAVSRVDLVAGATPPDVSGETPTTQRLLGGLATRTPTLLGGLLRGQAWLAERLDPSFVVAQYTAGDADEPVSEEVATTIEADFLEALAHTTSGTVTELRTAATEWALDYESLAADVCLWHGTADTNVPIASVRAFEDRLPTATIETVDGADHLRTLLRAVPAALESYR</sequence>
<protein>
    <submittedName>
        <fullName evidence="3">Alpha/beta fold hydrolase</fullName>
    </submittedName>
</protein>
<reference evidence="3" key="1">
    <citation type="submission" date="2019-12" db="EMBL/GenBank/DDBJ databases">
        <title>Whole-genome sequence of Halomicrobium mukohataei pws1.</title>
        <authorList>
            <person name="Verma D.K."/>
            <person name="Gopal K."/>
            <person name="Prasad E.S."/>
        </authorList>
    </citation>
    <scope>NUCLEOTIDE SEQUENCE</scope>
    <source>
        <strain evidence="3">Pws1</strain>
    </source>
</reference>
<dbReference type="EMBL" id="WOYG01000001">
    <property type="protein sequence ID" value="NLV11461.1"/>
    <property type="molecule type" value="Genomic_DNA"/>
</dbReference>